<dbReference type="InterPro" id="IPR002048">
    <property type="entry name" value="EF_hand_dom"/>
</dbReference>
<keyword evidence="3" id="KW-0813">Transport</keyword>
<dbReference type="GO" id="GO:1990246">
    <property type="term" value="C:uniplex complex"/>
    <property type="evidence" value="ECO:0007669"/>
    <property type="project" value="TreeGrafter"/>
</dbReference>
<dbReference type="GO" id="GO:0036444">
    <property type="term" value="P:calcium import into the mitochondrion"/>
    <property type="evidence" value="ECO:0007669"/>
    <property type="project" value="UniProtKB-ARBA"/>
</dbReference>
<dbReference type="PANTHER" id="PTHR12294">
    <property type="entry name" value="EF HAND DOMAIN FAMILY A1,A2-RELATED"/>
    <property type="match status" value="1"/>
</dbReference>
<dbReference type="Gene3D" id="1.10.238.10">
    <property type="entry name" value="EF-hand"/>
    <property type="match status" value="1"/>
</dbReference>
<dbReference type="Pfam" id="PF13499">
    <property type="entry name" value="EF-hand_7"/>
    <property type="match status" value="1"/>
</dbReference>
<comment type="similarity">
    <text evidence="13">Belongs to the MICU1 family. MICU1 subfamily.</text>
</comment>
<evidence type="ECO:0000256" key="6">
    <source>
        <dbReference type="ARBA" id="ARBA00022737"/>
    </source>
</evidence>
<proteinExistence type="inferred from homology"/>
<keyword evidence="4" id="KW-0109">Calcium transport</keyword>
<evidence type="ECO:0000256" key="10">
    <source>
        <dbReference type="ARBA" id="ARBA00023065"/>
    </source>
</evidence>
<organism evidence="16 17">
    <name type="scientific">Aedes aegypti</name>
    <name type="common">Yellowfever mosquito</name>
    <name type="synonym">Culex aegypti</name>
    <dbReference type="NCBI Taxonomy" id="7159"/>
    <lineage>
        <taxon>Eukaryota</taxon>
        <taxon>Metazoa</taxon>
        <taxon>Ecdysozoa</taxon>
        <taxon>Arthropoda</taxon>
        <taxon>Hexapoda</taxon>
        <taxon>Insecta</taxon>
        <taxon>Pterygota</taxon>
        <taxon>Neoptera</taxon>
        <taxon>Endopterygota</taxon>
        <taxon>Diptera</taxon>
        <taxon>Nematocera</taxon>
        <taxon>Culicoidea</taxon>
        <taxon>Culicidae</taxon>
        <taxon>Culicinae</taxon>
        <taxon>Aedini</taxon>
        <taxon>Aedes</taxon>
        <taxon>Stegomyia</taxon>
    </lineage>
</organism>
<dbReference type="PANTHER" id="PTHR12294:SF1">
    <property type="entry name" value="CALCIUM UPTAKE PROTEIN 1, MITOCHONDRIAL"/>
    <property type="match status" value="1"/>
</dbReference>
<keyword evidence="7" id="KW-0999">Mitochondrion inner membrane</keyword>
<keyword evidence="12" id="KW-0472">Membrane</keyword>
<dbReference type="CDD" id="cd00051">
    <property type="entry name" value="EFh"/>
    <property type="match status" value="1"/>
</dbReference>
<dbReference type="KEGG" id="aag:5568051"/>
<reference evidence="16" key="2">
    <citation type="journal article" date="2007" name="Science">
        <title>Genome sequence of Aedes aegypti, a major arbovirus vector.</title>
        <authorList>
            <person name="Nene V."/>
            <person name="Wortman J.R."/>
            <person name="Lawson D."/>
            <person name="Haas B."/>
            <person name="Kodira C."/>
            <person name="Tu Z.J."/>
            <person name="Loftus B."/>
            <person name="Xi Z."/>
            <person name="Megy K."/>
            <person name="Grabherr M."/>
            <person name="Ren Q."/>
            <person name="Zdobnov E.M."/>
            <person name="Lobo N.F."/>
            <person name="Campbell K.S."/>
            <person name="Brown S.E."/>
            <person name="Bonaldo M.F."/>
            <person name="Zhu J."/>
            <person name="Sinkins S.P."/>
            <person name="Hogenkamp D.G."/>
            <person name="Amedeo P."/>
            <person name="Arensburger P."/>
            <person name="Atkinson P.W."/>
            <person name="Bidwell S."/>
            <person name="Biedler J."/>
            <person name="Birney E."/>
            <person name="Bruggner R.V."/>
            <person name="Costas J."/>
            <person name="Coy M.R."/>
            <person name="Crabtree J."/>
            <person name="Crawford M."/>
            <person name="Debruyn B."/>
            <person name="Decaprio D."/>
            <person name="Eiglmeier K."/>
            <person name="Eisenstadt E."/>
            <person name="El-Dorry H."/>
            <person name="Gelbart W.M."/>
            <person name="Gomes S.L."/>
            <person name="Hammond M."/>
            <person name="Hannick L.I."/>
            <person name="Hogan J.R."/>
            <person name="Holmes M.H."/>
            <person name="Jaffe D."/>
            <person name="Johnston J.S."/>
            <person name="Kennedy R.C."/>
            <person name="Koo H."/>
            <person name="Kravitz S."/>
            <person name="Kriventseva E.V."/>
            <person name="Kulp D."/>
            <person name="Labutti K."/>
            <person name="Lee E."/>
            <person name="Li S."/>
            <person name="Lovin D.D."/>
            <person name="Mao C."/>
            <person name="Mauceli E."/>
            <person name="Menck C.F."/>
            <person name="Miller J.R."/>
            <person name="Montgomery P."/>
            <person name="Mori A."/>
            <person name="Nascimento A.L."/>
            <person name="Naveira H.F."/>
            <person name="Nusbaum C."/>
            <person name="O'leary S."/>
            <person name="Orvis J."/>
            <person name="Pertea M."/>
            <person name="Quesneville H."/>
            <person name="Reidenbach K.R."/>
            <person name="Rogers Y.H."/>
            <person name="Roth C.W."/>
            <person name="Schneider J.R."/>
            <person name="Schatz M."/>
            <person name="Shumway M."/>
            <person name="Stanke M."/>
            <person name="Stinson E.O."/>
            <person name="Tubio J.M."/>
            <person name="Vanzee J.P."/>
            <person name="Verjovski-Almeida S."/>
            <person name="Werner D."/>
            <person name="White O."/>
            <person name="Wyder S."/>
            <person name="Zeng Q."/>
            <person name="Zhao Q."/>
            <person name="Zhao Y."/>
            <person name="Hill C.A."/>
            <person name="Raikhel A.S."/>
            <person name="Soares M.B."/>
            <person name="Knudson D.L."/>
            <person name="Lee N.H."/>
            <person name="Galagan J."/>
            <person name="Salzberg S.L."/>
            <person name="Paulsen I.T."/>
            <person name="Dimopoulos G."/>
            <person name="Collins F.H."/>
            <person name="Birren B."/>
            <person name="Fraser-Liggett C.M."/>
            <person name="Severson D.W."/>
        </authorList>
    </citation>
    <scope>NUCLEOTIDE SEQUENCE [LARGE SCALE GENOMIC DNA]</scope>
    <source>
        <strain evidence="16">Liverpool</strain>
    </source>
</reference>
<dbReference type="OMA" id="QWGEITP"/>
<evidence type="ECO:0000313" key="16">
    <source>
        <dbReference type="EMBL" id="EAT41921.1"/>
    </source>
</evidence>
<dbReference type="EMBL" id="CH477393">
    <property type="protein sequence ID" value="EAT41921.1"/>
    <property type="molecule type" value="Genomic_DNA"/>
</dbReference>
<keyword evidence="8" id="KW-0106">Calcium</keyword>
<feature type="compositionally biased region" description="Acidic residues" evidence="14">
    <location>
        <begin position="74"/>
        <end position="83"/>
    </location>
</feature>
<keyword evidence="6" id="KW-0677">Repeat</keyword>
<dbReference type="GO" id="GO:0005509">
    <property type="term" value="F:calcium ion binding"/>
    <property type="evidence" value="ECO:0007669"/>
    <property type="project" value="InterPro"/>
</dbReference>
<feature type="region of interest" description="Disordered" evidence="14">
    <location>
        <begin position="35"/>
        <end position="97"/>
    </location>
</feature>
<keyword evidence="10" id="KW-0406">Ion transport</keyword>
<dbReference type="InterPro" id="IPR011992">
    <property type="entry name" value="EF-hand-dom_pair"/>
</dbReference>
<dbReference type="SMART" id="SM00054">
    <property type="entry name" value="EFh"/>
    <property type="match status" value="3"/>
</dbReference>
<feature type="compositionally biased region" description="Polar residues" evidence="14">
    <location>
        <begin position="41"/>
        <end position="59"/>
    </location>
</feature>
<dbReference type="PROSITE" id="PS50222">
    <property type="entry name" value="EF_HAND_2"/>
    <property type="match status" value="1"/>
</dbReference>
<evidence type="ECO:0000256" key="11">
    <source>
        <dbReference type="ARBA" id="ARBA00023128"/>
    </source>
</evidence>
<dbReference type="InterPro" id="IPR018247">
    <property type="entry name" value="EF_Hand_1_Ca_BS"/>
</dbReference>
<dbReference type="AlphaFoldDB" id="A0A1S4FDR2"/>
<dbReference type="Pfam" id="PF13202">
    <property type="entry name" value="EF-hand_5"/>
    <property type="match status" value="1"/>
</dbReference>
<dbReference type="CTD" id="31669"/>
<reference evidence="16" key="3">
    <citation type="submission" date="2012-09" db="EMBL/GenBank/DDBJ databases">
        <authorList>
            <consortium name="VectorBase"/>
        </authorList>
    </citation>
    <scope>NUCLEOTIDE SEQUENCE</scope>
    <source>
        <strain evidence="16">Liverpool</strain>
    </source>
</reference>
<name>A0A1S4FDR2_AEDAE</name>
<gene>
    <name evidence="16" type="ORF">AaeL_AAEL006492</name>
</gene>
<evidence type="ECO:0000256" key="2">
    <source>
        <dbReference type="ARBA" id="ARBA00004569"/>
    </source>
</evidence>
<evidence type="ECO:0000259" key="15">
    <source>
        <dbReference type="PROSITE" id="PS50222"/>
    </source>
</evidence>
<evidence type="ECO:0000256" key="8">
    <source>
        <dbReference type="ARBA" id="ARBA00022837"/>
    </source>
</evidence>
<evidence type="ECO:0000256" key="4">
    <source>
        <dbReference type="ARBA" id="ARBA00022568"/>
    </source>
</evidence>
<dbReference type="GO" id="GO:0051560">
    <property type="term" value="P:mitochondrial calcium ion homeostasis"/>
    <property type="evidence" value="ECO:0007669"/>
    <property type="project" value="TreeGrafter"/>
</dbReference>
<protein>
    <submittedName>
        <fullName evidence="16">AAEL006492-PA</fullName>
    </submittedName>
</protein>
<sequence>MAFALLRNCARSSIPLLERNFAALTTMHGTGATLIPHSQKIDQTTAGQPLPNFVSTNVRKYSKKANRPERAYESDSDSDSDDERDTHSKRQGLRRERGNSEFWRRKMRTLHGVLDVNNDGVISYDDFMLLTENFATQGHLSPAEKEEFREIMKETWIKQWGEITPYNLVTVEQYLADMHHVVNDKDLRKKVHRFLPYLYKAVDKDHSGSISLNEFKLFFRCLGLTEEDAAVSFAVIDKNGDGQVTLDEFLKLGRDFFLTEREENVSRLFWGPLVDH</sequence>
<evidence type="ECO:0000256" key="5">
    <source>
        <dbReference type="ARBA" id="ARBA00022723"/>
    </source>
</evidence>
<feature type="compositionally biased region" description="Basic and acidic residues" evidence="14">
    <location>
        <begin position="84"/>
        <end position="97"/>
    </location>
</feature>
<evidence type="ECO:0000256" key="1">
    <source>
        <dbReference type="ARBA" id="ARBA00004273"/>
    </source>
</evidence>
<dbReference type="HOGENOM" id="CLU_081404_0_0_1"/>
<comment type="subcellular location">
    <subcellularLocation>
        <location evidence="1">Mitochondrion inner membrane</location>
    </subcellularLocation>
    <subcellularLocation>
        <location evidence="2">Mitochondrion intermembrane space</location>
    </subcellularLocation>
</comment>
<keyword evidence="9" id="KW-0809">Transit peptide</keyword>
<evidence type="ECO:0000256" key="9">
    <source>
        <dbReference type="ARBA" id="ARBA00022946"/>
    </source>
</evidence>
<dbReference type="InterPro" id="IPR039800">
    <property type="entry name" value="MICU1/2/3"/>
</dbReference>
<feature type="domain" description="EF-hand" evidence="15">
    <location>
        <begin position="224"/>
        <end position="259"/>
    </location>
</feature>
<accession>A0A1S4FDR2</accession>
<dbReference type="SUPFAM" id="SSF47473">
    <property type="entry name" value="EF-hand"/>
    <property type="match status" value="1"/>
</dbReference>
<dbReference type="Proteomes" id="UP000682892">
    <property type="component" value="Unassembled WGS sequence"/>
</dbReference>
<evidence type="ECO:0000256" key="3">
    <source>
        <dbReference type="ARBA" id="ARBA00022448"/>
    </source>
</evidence>
<evidence type="ECO:0000256" key="14">
    <source>
        <dbReference type="SAM" id="MobiDB-lite"/>
    </source>
</evidence>
<reference evidence="16" key="1">
    <citation type="submission" date="2005-10" db="EMBL/GenBank/DDBJ databases">
        <authorList>
            <person name="Loftus B.J."/>
            <person name="Nene V.M."/>
            <person name="Hannick L.I."/>
            <person name="Bidwell S."/>
            <person name="Haas B."/>
            <person name="Amedeo P."/>
            <person name="Orvis J."/>
            <person name="Wortman J.R."/>
            <person name="White O.R."/>
            <person name="Salzberg S."/>
            <person name="Shumway M."/>
            <person name="Koo H."/>
            <person name="Zhao Y."/>
            <person name="Holmes M."/>
            <person name="Miller J."/>
            <person name="Schatz M."/>
            <person name="Pop M."/>
            <person name="Pai G."/>
            <person name="Utterback T."/>
            <person name="Rogers Y.-H."/>
            <person name="Kravitz S."/>
            <person name="Fraser C.M."/>
        </authorList>
    </citation>
    <scope>NUCLEOTIDE SEQUENCE</scope>
    <source>
        <strain evidence="16">Liverpool</strain>
    </source>
</reference>
<keyword evidence="5" id="KW-0479">Metal-binding</keyword>
<evidence type="ECO:0000256" key="13">
    <source>
        <dbReference type="ARBA" id="ARBA00038333"/>
    </source>
</evidence>
<dbReference type="PROSITE" id="PS00018">
    <property type="entry name" value="EF_HAND_1"/>
    <property type="match status" value="2"/>
</dbReference>
<evidence type="ECO:0000313" key="17">
    <source>
        <dbReference type="Proteomes" id="UP000682892"/>
    </source>
</evidence>
<dbReference type="OrthoDB" id="427950at2759"/>
<evidence type="ECO:0000256" key="12">
    <source>
        <dbReference type="ARBA" id="ARBA00023136"/>
    </source>
</evidence>
<keyword evidence="11" id="KW-0496">Mitochondrion</keyword>
<dbReference type="GO" id="GO:0005758">
    <property type="term" value="C:mitochondrial intermembrane space"/>
    <property type="evidence" value="ECO:0007669"/>
    <property type="project" value="UniProtKB-SubCell"/>
</dbReference>
<evidence type="ECO:0000256" key="7">
    <source>
        <dbReference type="ARBA" id="ARBA00022792"/>
    </source>
</evidence>